<reference evidence="1 2" key="1">
    <citation type="journal article" date="2006" name="Science">
        <title>Phytophthora genome sequences uncover evolutionary origins and mechanisms of pathogenesis.</title>
        <authorList>
            <person name="Tyler B.M."/>
            <person name="Tripathy S."/>
            <person name="Zhang X."/>
            <person name="Dehal P."/>
            <person name="Jiang R.H."/>
            <person name="Aerts A."/>
            <person name="Arredondo F.D."/>
            <person name="Baxter L."/>
            <person name="Bensasson D."/>
            <person name="Beynon J.L."/>
            <person name="Chapman J."/>
            <person name="Damasceno C.M."/>
            <person name="Dorrance A.E."/>
            <person name="Dou D."/>
            <person name="Dickerman A.W."/>
            <person name="Dubchak I.L."/>
            <person name="Garbelotto M."/>
            <person name="Gijzen M."/>
            <person name="Gordon S.G."/>
            <person name="Govers F."/>
            <person name="Grunwald N.J."/>
            <person name="Huang W."/>
            <person name="Ivors K.L."/>
            <person name="Jones R.W."/>
            <person name="Kamoun S."/>
            <person name="Krampis K."/>
            <person name="Lamour K.H."/>
            <person name="Lee M.K."/>
            <person name="McDonald W.H."/>
            <person name="Medina M."/>
            <person name="Meijer H.J."/>
            <person name="Nordberg E.K."/>
            <person name="Maclean D.J."/>
            <person name="Ospina-Giraldo M.D."/>
            <person name="Morris P.F."/>
            <person name="Phuntumart V."/>
            <person name="Putnam N.H."/>
            <person name="Rash S."/>
            <person name="Rose J.K."/>
            <person name="Sakihama Y."/>
            <person name="Salamov A.A."/>
            <person name="Savidor A."/>
            <person name="Scheuring C.F."/>
            <person name="Smith B.M."/>
            <person name="Sobral B.W."/>
            <person name="Terry A."/>
            <person name="Torto-Alalibo T.A."/>
            <person name="Win J."/>
            <person name="Xu Z."/>
            <person name="Zhang H."/>
            <person name="Grigoriev I.V."/>
            <person name="Rokhsar D.S."/>
            <person name="Boore J.L."/>
        </authorList>
    </citation>
    <scope>NUCLEOTIDE SEQUENCE [LARGE SCALE GENOMIC DNA]</scope>
    <source>
        <strain evidence="1 2">P6497</strain>
    </source>
</reference>
<dbReference type="EMBL" id="JH159159">
    <property type="protein sequence ID" value="EGZ10110.1"/>
    <property type="molecule type" value="Genomic_DNA"/>
</dbReference>
<evidence type="ECO:0000313" key="2">
    <source>
        <dbReference type="Proteomes" id="UP000002640"/>
    </source>
</evidence>
<name>G5A370_PHYSP</name>
<dbReference type="GeneID" id="20647645"/>
<accession>G5A370</accession>
<proteinExistence type="predicted"/>
<evidence type="ECO:0000313" key="1">
    <source>
        <dbReference type="EMBL" id="EGZ10110.1"/>
    </source>
</evidence>
<dbReference type="Proteomes" id="UP000002640">
    <property type="component" value="Unassembled WGS sequence"/>
</dbReference>
<keyword evidence="2" id="KW-1185">Reference proteome</keyword>
<dbReference type="RefSeq" id="XP_009534971.1">
    <property type="nucleotide sequence ID" value="XM_009536676.1"/>
</dbReference>
<dbReference type="AlphaFoldDB" id="G5A370"/>
<protein>
    <submittedName>
        <fullName evidence="1">Uncharacterized protein</fullName>
    </submittedName>
</protein>
<dbReference type="KEGG" id="psoj:PHYSODRAFT_338800"/>
<organism evidence="1 2">
    <name type="scientific">Phytophthora sojae (strain P6497)</name>
    <name type="common">Soybean stem and root rot agent</name>
    <name type="synonym">Phytophthora megasperma f. sp. glycines</name>
    <dbReference type="NCBI Taxonomy" id="1094619"/>
    <lineage>
        <taxon>Eukaryota</taxon>
        <taxon>Sar</taxon>
        <taxon>Stramenopiles</taxon>
        <taxon>Oomycota</taxon>
        <taxon>Peronosporomycetes</taxon>
        <taxon>Peronosporales</taxon>
        <taxon>Peronosporaceae</taxon>
        <taxon>Phytophthora</taxon>
    </lineage>
</organism>
<sequence length="168" mass="19209">MKVEEWAFLDEWCGAMRELFASTESSATVWQWGPDYSLALRFTIVPPRTKKLTPNERLKQLKTLREGLALFAAVAWINVDALISLLKSNGVCEPREEVQHHEFMMAELPVFVELEVTSKLCSDQSRGSRGYKKTSYLCVANWTNVIPVKHSRRRGRKLKGSVETSHIL</sequence>
<gene>
    <name evidence="1" type="ORF">PHYSODRAFT_338800</name>
</gene>
<dbReference type="InParanoid" id="G5A370"/>